<feature type="compositionally biased region" description="Polar residues" evidence="6">
    <location>
        <begin position="80"/>
        <end position="107"/>
    </location>
</feature>
<evidence type="ECO:0000313" key="10">
    <source>
        <dbReference type="Proteomes" id="UP000494163"/>
    </source>
</evidence>
<evidence type="ECO:0000256" key="3">
    <source>
        <dbReference type="ARBA" id="ARBA00023204"/>
    </source>
</evidence>
<dbReference type="PANTHER" id="PTHR10621:SF0">
    <property type="entry name" value="UV EXCISION REPAIR PROTEIN RAD23"/>
    <property type="match status" value="1"/>
</dbReference>
<proteinExistence type="inferred from homology"/>
<keyword evidence="4 5" id="KW-0539">Nucleus</keyword>
<dbReference type="PROSITE" id="PS50053">
    <property type="entry name" value="UBIQUITIN_2"/>
    <property type="match status" value="1"/>
</dbReference>
<dbReference type="Pfam" id="PF09280">
    <property type="entry name" value="XPC-binding"/>
    <property type="match status" value="1"/>
</dbReference>
<dbReference type="InterPro" id="IPR000626">
    <property type="entry name" value="Ubiquitin-like_dom"/>
</dbReference>
<dbReference type="SUPFAM" id="SSF54236">
    <property type="entry name" value="Ubiquitin-like"/>
    <property type="match status" value="1"/>
</dbReference>
<dbReference type="GO" id="GO:0043130">
    <property type="term" value="F:ubiquitin binding"/>
    <property type="evidence" value="ECO:0007669"/>
    <property type="project" value="UniProtKB-UniRule"/>
</dbReference>
<dbReference type="PANTHER" id="PTHR10621">
    <property type="entry name" value="UV EXCISION REPAIR PROTEIN RAD23"/>
    <property type="match status" value="1"/>
</dbReference>
<dbReference type="SMART" id="SM00165">
    <property type="entry name" value="UBA"/>
    <property type="match status" value="2"/>
</dbReference>
<dbReference type="STRING" id="30019.A0A0M5J2A9"/>
<evidence type="ECO:0000256" key="2">
    <source>
        <dbReference type="ARBA" id="ARBA00022763"/>
    </source>
</evidence>
<dbReference type="OMA" id="IMEDAMP"/>
<keyword evidence="10" id="KW-1185">Reference proteome</keyword>
<feature type="domain" description="UBA" evidence="7">
    <location>
        <begin position="257"/>
        <end position="297"/>
    </location>
</feature>
<dbReference type="SUPFAM" id="SSF46934">
    <property type="entry name" value="UBA-like"/>
    <property type="match status" value="2"/>
</dbReference>
<dbReference type="Pfam" id="PF00627">
    <property type="entry name" value="UBA"/>
    <property type="match status" value="2"/>
</dbReference>
<evidence type="ECO:0000256" key="1">
    <source>
        <dbReference type="ARBA" id="ARBA00022737"/>
    </source>
</evidence>
<dbReference type="Pfam" id="PF00240">
    <property type="entry name" value="ubiquitin"/>
    <property type="match status" value="1"/>
</dbReference>
<dbReference type="GO" id="GO:0043161">
    <property type="term" value="P:proteasome-mediated ubiquitin-dependent protein catabolic process"/>
    <property type="evidence" value="ECO:0007669"/>
    <property type="project" value="UniProtKB-UniRule"/>
</dbReference>
<keyword evidence="2 5" id="KW-0227">DNA damage</keyword>
<evidence type="ECO:0000256" key="4">
    <source>
        <dbReference type="ARBA" id="ARBA00023242"/>
    </source>
</evidence>
<dbReference type="GO" id="GO:0005829">
    <property type="term" value="C:cytosol"/>
    <property type="evidence" value="ECO:0007669"/>
    <property type="project" value="TreeGrafter"/>
</dbReference>
<protein>
    <recommendedName>
        <fullName evidence="5">UV excision repair protein RAD23</fullName>
    </recommendedName>
</protein>
<dbReference type="GO" id="GO:0003684">
    <property type="term" value="F:damaged DNA binding"/>
    <property type="evidence" value="ECO:0007669"/>
    <property type="project" value="UniProtKB-UniRule"/>
</dbReference>
<sequence length="303" mass="33760">MKLAIRTLDQKTLSVELNDDKQNVLHLKQRLVQLPEVSMPLESLQLIYGGRIMQDDVPISEYNISADRFIVLMTKKSVVSTDNAKTEQQQSKPTTVPEQAQVQSKSQPEADPLRPSLNPNEQHVRNLMAMGYAEQEVRAALRASFNHPERAIEYLIQGIPETAPQAAPAAATAAGPIAANDNETNDAAARLSNLTNDPNFAQVRQLIRQNPETLEMVLTYLSEADPATFEAVRNNQEEFLAIINNSQASQPTEPLSSEDELAVERLMALGFDRETVVQMYLTCDRNEALTADVLFRQTDDEDD</sequence>
<dbReference type="InterPro" id="IPR015360">
    <property type="entry name" value="XPC-bd"/>
</dbReference>
<keyword evidence="3 5" id="KW-0234">DNA repair</keyword>
<dbReference type="FunFam" id="1.10.8.10:FF:000003">
    <property type="entry name" value="UV excision repair protein RAD23 homolog"/>
    <property type="match status" value="1"/>
</dbReference>
<dbReference type="GO" id="GO:0005654">
    <property type="term" value="C:nucleoplasm"/>
    <property type="evidence" value="ECO:0007669"/>
    <property type="project" value="TreeGrafter"/>
</dbReference>
<evidence type="ECO:0000256" key="6">
    <source>
        <dbReference type="SAM" id="MobiDB-lite"/>
    </source>
</evidence>
<dbReference type="SMART" id="SM00213">
    <property type="entry name" value="UBQ"/>
    <property type="match status" value="1"/>
</dbReference>
<comment type="similarity">
    <text evidence="5">Belongs to the RAD23 family.</text>
</comment>
<keyword evidence="5" id="KW-0963">Cytoplasm</keyword>
<dbReference type="PRINTS" id="PR01839">
    <property type="entry name" value="RAD23PROTEIN"/>
</dbReference>
<comment type="function">
    <text evidence="5">Multiubiquitin chain receptor involved in modulation of proteasomal degradation. Involved in nucleotide excision repair.</text>
</comment>
<dbReference type="PROSITE" id="PS50030">
    <property type="entry name" value="UBA"/>
    <property type="match status" value="2"/>
</dbReference>
<evidence type="ECO:0000256" key="5">
    <source>
        <dbReference type="RuleBase" id="RU367049"/>
    </source>
</evidence>
<dbReference type="SUPFAM" id="SSF101238">
    <property type="entry name" value="XPC-binding domain"/>
    <property type="match status" value="1"/>
</dbReference>
<dbReference type="EMBL" id="CP012526">
    <property type="protein sequence ID" value="ALC47436.1"/>
    <property type="molecule type" value="Genomic_DNA"/>
</dbReference>
<dbReference type="AlphaFoldDB" id="A0A0M5J2A9"/>
<keyword evidence="1" id="KW-0677">Repeat</keyword>
<accession>A0A0M5J2A9</accession>
<dbReference type="InterPro" id="IPR029071">
    <property type="entry name" value="Ubiquitin-like_domsf"/>
</dbReference>
<comment type="subcellular location">
    <subcellularLocation>
        <location evidence="5">Nucleus</location>
    </subcellularLocation>
    <subcellularLocation>
        <location evidence="5">Cytoplasm</location>
    </subcellularLocation>
</comment>
<gene>
    <name evidence="9" type="ORF">Dbus_chr3Rg2186</name>
</gene>
<dbReference type="SMR" id="A0A0M5J2A9"/>
<dbReference type="GO" id="GO:0031593">
    <property type="term" value="F:polyubiquitin modification-dependent protein binding"/>
    <property type="evidence" value="ECO:0007669"/>
    <property type="project" value="UniProtKB-UniRule"/>
</dbReference>
<feature type="region of interest" description="Disordered" evidence="6">
    <location>
        <begin position="80"/>
        <end position="120"/>
    </location>
</feature>
<dbReference type="GO" id="GO:0006289">
    <property type="term" value="P:nucleotide-excision repair"/>
    <property type="evidence" value="ECO:0007669"/>
    <property type="project" value="UniProtKB-UniRule"/>
</dbReference>
<dbReference type="Gene3D" id="3.10.20.90">
    <property type="entry name" value="Phosphatidylinositol 3-kinase Catalytic Subunit, Chain A, domain 1"/>
    <property type="match status" value="1"/>
</dbReference>
<name>A0A0M5J2A9_DROBS</name>
<dbReference type="OrthoDB" id="419317at2759"/>
<feature type="domain" description="UBA" evidence="7">
    <location>
        <begin position="118"/>
        <end position="158"/>
    </location>
</feature>
<evidence type="ECO:0000259" key="8">
    <source>
        <dbReference type="PROSITE" id="PS50053"/>
    </source>
</evidence>
<dbReference type="CDD" id="cd14281">
    <property type="entry name" value="UBA2_Rad23_like"/>
    <property type="match status" value="1"/>
</dbReference>
<dbReference type="CDD" id="cd14280">
    <property type="entry name" value="UBA1_Rad23_like"/>
    <property type="match status" value="1"/>
</dbReference>
<dbReference type="InterPro" id="IPR015940">
    <property type="entry name" value="UBA"/>
</dbReference>
<reference evidence="9 10" key="1">
    <citation type="submission" date="2015-08" db="EMBL/GenBank/DDBJ databases">
        <title>Ancestral chromatin configuration constrains chromatin evolution on differentiating sex chromosomes in Drosophila.</title>
        <authorList>
            <person name="Zhou Q."/>
            <person name="Bachtrog D."/>
        </authorList>
    </citation>
    <scope>NUCLEOTIDE SEQUENCE [LARGE SCALE GENOMIC DNA]</scope>
    <source>
        <tissue evidence="9">Whole larvae</tissue>
    </source>
</reference>
<dbReference type="Gene3D" id="1.10.10.540">
    <property type="entry name" value="XPC-binding domain"/>
    <property type="match status" value="1"/>
</dbReference>
<organism evidence="9 10">
    <name type="scientific">Drosophila busckii</name>
    <name type="common">Fruit fly</name>
    <dbReference type="NCBI Taxonomy" id="30019"/>
    <lineage>
        <taxon>Eukaryota</taxon>
        <taxon>Metazoa</taxon>
        <taxon>Ecdysozoa</taxon>
        <taxon>Arthropoda</taxon>
        <taxon>Hexapoda</taxon>
        <taxon>Insecta</taxon>
        <taxon>Pterygota</taxon>
        <taxon>Neoptera</taxon>
        <taxon>Endopterygota</taxon>
        <taxon>Diptera</taxon>
        <taxon>Brachycera</taxon>
        <taxon>Muscomorpha</taxon>
        <taxon>Ephydroidea</taxon>
        <taxon>Drosophilidae</taxon>
        <taxon>Drosophila</taxon>
    </lineage>
</organism>
<dbReference type="Gene3D" id="1.10.8.10">
    <property type="entry name" value="DNA helicase RuvA subunit, C-terminal domain"/>
    <property type="match status" value="2"/>
</dbReference>
<feature type="domain" description="Ubiquitin-like" evidence="8">
    <location>
        <begin position="1"/>
        <end position="76"/>
    </location>
</feature>
<dbReference type="InterPro" id="IPR009060">
    <property type="entry name" value="UBA-like_sf"/>
</dbReference>
<evidence type="ECO:0000313" key="9">
    <source>
        <dbReference type="EMBL" id="ALC47436.1"/>
    </source>
</evidence>
<evidence type="ECO:0000259" key="7">
    <source>
        <dbReference type="PROSITE" id="PS50030"/>
    </source>
</evidence>
<dbReference type="Proteomes" id="UP000494163">
    <property type="component" value="Chromosome 3R"/>
</dbReference>
<dbReference type="GO" id="GO:0070628">
    <property type="term" value="F:proteasome binding"/>
    <property type="evidence" value="ECO:0007669"/>
    <property type="project" value="TreeGrafter"/>
</dbReference>
<dbReference type="InterPro" id="IPR036353">
    <property type="entry name" value="XPC-bd_sf"/>
</dbReference>
<dbReference type="FunFam" id="1.10.8.10:FF:000002">
    <property type="entry name" value="UV excision repair protein RAD23 homolog"/>
    <property type="match status" value="1"/>
</dbReference>
<dbReference type="InterPro" id="IPR004806">
    <property type="entry name" value="Rad23"/>
</dbReference>